<dbReference type="InterPro" id="IPR036380">
    <property type="entry name" value="Isochorismatase-like_sf"/>
</dbReference>
<accession>A0A9P6VQ47</accession>
<comment type="similarity">
    <text evidence="1">Belongs to the isochorismatase family.</text>
</comment>
<evidence type="ECO:0000313" key="4">
    <source>
        <dbReference type="EMBL" id="KAG0652133.1"/>
    </source>
</evidence>
<comment type="caution">
    <text evidence="4">The sequence shown here is derived from an EMBL/GenBank/DDBJ whole genome shotgun (WGS) entry which is preliminary data.</text>
</comment>
<keyword evidence="5" id="KW-1185">Reference proteome</keyword>
<dbReference type="SUPFAM" id="SSF52499">
    <property type="entry name" value="Isochorismatase-like hydrolases"/>
    <property type="match status" value="1"/>
</dbReference>
<evidence type="ECO:0000313" key="5">
    <source>
        <dbReference type="Proteomes" id="UP000785200"/>
    </source>
</evidence>
<dbReference type="InterPro" id="IPR050272">
    <property type="entry name" value="Isochorismatase-like_hydrls"/>
</dbReference>
<dbReference type="PANTHER" id="PTHR43540">
    <property type="entry name" value="PEROXYUREIDOACRYLATE/UREIDOACRYLATE AMIDOHYDROLASE-RELATED"/>
    <property type="match status" value="1"/>
</dbReference>
<dbReference type="Pfam" id="PF00857">
    <property type="entry name" value="Isochorismatase"/>
    <property type="match status" value="1"/>
</dbReference>
<dbReference type="GO" id="GO:0016787">
    <property type="term" value="F:hydrolase activity"/>
    <property type="evidence" value="ECO:0007669"/>
    <property type="project" value="UniProtKB-KW"/>
</dbReference>
<keyword evidence="2" id="KW-0378">Hydrolase</keyword>
<proteinExistence type="inferred from homology"/>
<name>A0A9P6VQ47_9HELO</name>
<sequence length="189" mass="20051">MTKTALLIMDVLAGMVPRIPNLSPSYLSLMASTIAAARSSSIKIIYVTIAFRPTHPEISPSNLAFAAAAKGNAFLVGSPAVEVHPSIAPHEGDIVVVKKRVSAFTGSDLEVILRSLDVKTLVLAGMSTGGVVLSTLSEAADKDYGLVVLRDLCVDPNEEVHRVLMDQIFPKRGNVTGAEEWVKGLQSEA</sequence>
<dbReference type="Proteomes" id="UP000785200">
    <property type="component" value="Unassembled WGS sequence"/>
</dbReference>
<dbReference type="InterPro" id="IPR000868">
    <property type="entry name" value="Isochorismatase-like_dom"/>
</dbReference>
<dbReference type="Gene3D" id="3.40.50.850">
    <property type="entry name" value="Isochorismatase-like"/>
    <property type="match status" value="1"/>
</dbReference>
<reference evidence="4" key="1">
    <citation type="submission" date="2019-07" db="EMBL/GenBank/DDBJ databases">
        <title>Hyphodiscus hymeniophilus genome sequencing and assembly.</title>
        <authorList>
            <person name="Kramer G."/>
            <person name="Nodwell J."/>
        </authorList>
    </citation>
    <scope>NUCLEOTIDE SEQUENCE</scope>
    <source>
        <strain evidence="4">ATCC 34498</strain>
    </source>
</reference>
<organism evidence="4 5">
    <name type="scientific">Hyphodiscus hymeniophilus</name>
    <dbReference type="NCBI Taxonomy" id="353542"/>
    <lineage>
        <taxon>Eukaryota</taxon>
        <taxon>Fungi</taxon>
        <taxon>Dikarya</taxon>
        <taxon>Ascomycota</taxon>
        <taxon>Pezizomycotina</taxon>
        <taxon>Leotiomycetes</taxon>
        <taxon>Helotiales</taxon>
        <taxon>Hyphodiscaceae</taxon>
        <taxon>Hyphodiscus</taxon>
    </lineage>
</organism>
<dbReference type="AlphaFoldDB" id="A0A9P6VQ47"/>
<dbReference type="PANTHER" id="PTHR43540:SF1">
    <property type="entry name" value="ISOCHORISMATASE HYDROLASE"/>
    <property type="match status" value="1"/>
</dbReference>
<feature type="domain" description="Isochorismatase-like" evidence="3">
    <location>
        <begin position="4"/>
        <end position="180"/>
    </location>
</feature>
<evidence type="ECO:0000256" key="2">
    <source>
        <dbReference type="ARBA" id="ARBA00022801"/>
    </source>
</evidence>
<gene>
    <name evidence="4" type="ORF">D0Z07_0778</name>
</gene>
<dbReference type="EMBL" id="VNKQ01000003">
    <property type="protein sequence ID" value="KAG0652133.1"/>
    <property type="molecule type" value="Genomic_DNA"/>
</dbReference>
<evidence type="ECO:0000256" key="1">
    <source>
        <dbReference type="ARBA" id="ARBA00006336"/>
    </source>
</evidence>
<dbReference type="OrthoDB" id="1739143at2759"/>
<protein>
    <recommendedName>
        <fullName evidence="3">Isochorismatase-like domain-containing protein</fullName>
    </recommendedName>
</protein>
<evidence type="ECO:0000259" key="3">
    <source>
        <dbReference type="Pfam" id="PF00857"/>
    </source>
</evidence>
<dbReference type="CDD" id="cd00431">
    <property type="entry name" value="cysteine_hydrolases"/>
    <property type="match status" value="1"/>
</dbReference>